<dbReference type="EnsemblMetazoa" id="MDOA000277-RC">
    <property type="protein sequence ID" value="MDOA000277-PC"/>
    <property type="gene ID" value="MDOA000277"/>
</dbReference>
<organism evidence="2">
    <name type="scientific">Musca domestica</name>
    <name type="common">House fly</name>
    <dbReference type="NCBI Taxonomy" id="7370"/>
    <lineage>
        <taxon>Eukaryota</taxon>
        <taxon>Metazoa</taxon>
        <taxon>Ecdysozoa</taxon>
        <taxon>Arthropoda</taxon>
        <taxon>Hexapoda</taxon>
        <taxon>Insecta</taxon>
        <taxon>Pterygota</taxon>
        <taxon>Neoptera</taxon>
        <taxon>Endopterygota</taxon>
        <taxon>Diptera</taxon>
        <taxon>Brachycera</taxon>
        <taxon>Muscomorpha</taxon>
        <taxon>Muscoidea</taxon>
        <taxon>Muscidae</taxon>
        <taxon>Musca</taxon>
    </lineage>
</organism>
<dbReference type="VEuPathDB" id="VectorBase:MDOA000277"/>
<name>T1PEC3_MUSDO</name>
<proteinExistence type="evidence at transcript level"/>
<dbReference type="EMBL" id="KA646298">
    <property type="protein sequence ID" value="AFP60927.1"/>
    <property type="molecule type" value="mRNA"/>
</dbReference>
<reference evidence="2" key="1">
    <citation type="submission" date="2012-08" db="EMBL/GenBank/DDBJ databases">
        <title>Transcriptome of adult Musca domestica launches a platform for comparative house fly gene expression and characterization of differential gene expression among resistant and susceptible house flies.</title>
        <authorList>
            <person name="Liu N."/>
            <person name="Zhang L."/>
            <person name="Li M."/>
            <person name="Reid W."/>
        </authorList>
    </citation>
    <scope>NUCLEOTIDE SEQUENCE</scope>
    <source>
        <strain evidence="2">ALHF</strain>
        <tissue evidence="2">Whole body</tissue>
    </source>
</reference>
<evidence type="ECO:0000256" key="1">
    <source>
        <dbReference type="SAM" id="SignalP"/>
    </source>
</evidence>
<reference evidence="4" key="2">
    <citation type="submission" date="2021-01" db="UniProtKB">
        <authorList>
            <consortium name="EnsemblMetazoa"/>
        </authorList>
    </citation>
    <scope>IDENTIFICATION</scope>
    <source>
        <strain evidence="3">Aabys</strain>
    </source>
</reference>
<protein>
    <submittedName>
        <fullName evidence="6">Uncharacterized protein LOC101901797 isoform X1</fullName>
    </submittedName>
</protein>
<feature type="chain" id="PRO_5014313741" evidence="1">
    <location>
        <begin position="27"/>
        <end position="100"/>
    </location>
</feature>
<sequence>MNNKQHHFTIPLVGLLCCCVLFTTLGQPVTSKSLVIDAAPSVVSYQGSSQSYAHLVISPRGRALGYVAPTNLNHTVHHTEKVKESLDFLDIRPVYNNHNN</sequence>
<dbReference type="EnsemblMetazoa" id="MDOA000277-RB">
    <property type="protein sequence ID" value="MDOA000277-PB"/>
    <property type="gene ID" value="MDOA000277"/>
</dbReference>
<dbReference type="AlphaFoldDB" id="T1PEC3"/>
<gene>
    <name evidence="3" type="primary">101901797</name>
    <name evidence="6" type="synonym">LOC101901797</name>
</gene>
<dbReference type="RefSeq" id="XP_011292129.1">
    <property type="nucleotide sequence ID" value="XM_011293827.2"/>
</dbReference>
<dbReference type="GeneID" id="101901797"/>
<evidence type="ECO:0000313" key="2">
    <source>
        <dbReference type="EMBL" id="AFP60927.1"/>
    </source>
</evidence>
<keyword evidence="1" id="KW-0732">Signal</keyword>
<keyword evidence="5" id="KW-1185">Reference proteome</keyword>
<evidence type="ECO:0000313" key="4">
    <source>
        <dbReference type="EnsemblMetazoa" id="MDOA000277-PC"/>
    </source>
</evidence>
<feature type="signal peptide" evidence="1">
    <location>
        <begin position="1"/>
        <end position="26"/>
    </location>
</feature>
<dbReference type="OrthoDB" id="8044112at2759"/>
<accession>T1PEC3</accession>
<dbReference type="Proteomes" id="UP001652621">
    <property type="component" value="Unplaced"/>
</dbReference>
<evidence type="ECO:0000313" key="5">
    <source>
        <dbReference type="Proteomes" id="UP001652621"/>
    </source>
</evidence>
<reference evidence="6" key="3">
    <citation type="submission" date="2025-04" db="UniProtKB">
        <authorList>
            <consortium name="RefSeq"/>
        </authorList>
    </citation>
    <scope>IDENTIFICATION</scope>
    <source>
        <strain evidence="6">Aabys</strain>
    </source>
</reference>
<evidence type="ECO:0000313" key="6">
    <source>
        <dbReference type="RefSeq" id="XP_011292129.1"/>
    </source>
</evidence>
<dbReference type="VEuPathDB" id="VectorBase:MDOMA2_015391"/>
<evidence type="ECO:0000313" key="3">
    <source>
        <dbReference type="EnsemblMetazoa" id="MDOA000277-PB"/>
    </source>
</evidence>